<proteinExistence type="predicted"/>
<gene>
    <name evidence="3" type="ORF">HD597_010079</name>
</gene>
<evidence type="ECO:0000313" key="3">
    <source>
        <dbReference type="EMBL" id="MCP2363059.1"/>
    </source>
</evidence>
<keyword evidence="4" id="KW-1185">Reference proteome</keyword>
<comment type="caution">
    <text evidence="3">The sequence shown here is derived from an EMBL/GenBank/DDBJ whole genome shotgun (WGS) entry which is preliminary data.</text>
</comment>
<dbReference type="InterPro" id="IPR005021">
    <property type="entry name" value="Terminase_largesu-like"/>
</dbReference>
<dbReference type="Gene3D" id="3.40.50.300">
    <property type="entry name" value="P-loop containing nucleotide triphosphate hydrolases"/>
    <property type="match status" value="1"/>
</dbReference>
<sequence>MTTTPSTDLPVPYEALIELGLTPEQIEDAAARRPRTVAFQADRQEGAYFDVEVARRKLQALGAFAHTKGRWAGQRFMLGQGLDPWQVVWVLAPVFGWVFYDEEIERVVRVIRAVWIEVARKNGKSTISSGISNVLLLADGEAGAEVYAAAGSLEQAGRVFEDAKRMLMTSKAARSRVEPLAEVIRVPRTGGILRALSRVAETAHGLNVSGAVIDEVHVHKRRDLIDAIETGTGARDQPLVIFITTADEGAEGSIYDEKHSYTEKCGSGVVEDPTHYGVIWAAGETDDPFDESTWRKANPGLGISPTLRYLRKEAAKAKSTPSYFPTFCRLHLNRRMRDRSRLIDLRVWDATAGITDLASARGRRAWGGLDLSAVSDFTAWWIGVESPEAGVELEMFWRFWVPGDRVEDLERQLQVPLKRWIREGYVKATEGDVIDYAAVQADVLADCRHFDMARVGYDRMFAGQLVQELDAALRGVDVVPIAQTFVGQSPSIKELQRLLGKSGDQVGPGRIRHGGHPVARWMASVVEVKDDGQDNLKLIKPERLKSQARIDGIAAAVMGLDGYLRRPRKKSGRMVVHG</sequence>
<dbReference type="EMBL" id="JAMZEB010000002">
    <property type="protein sequence ID" value="MCP2363059.1"/>
    <property type="molecule type" value="Genomic_DNA"/>
</dbReference>
<evidence type="ECO:0000259" key="2">
    <source>
        <dbReference type="Pfam" id="PF20441"/>
    </source>
</evidence>
<dbReference type="Proteomes" id="UP001139648">
    <property type="component" value="Unassembled WGS sequence"/>
</dbReference>
<feature type="domain" description="Terminase large subunit-like endonuclease" evidence="2">
    <location>
        <begin position="270"/>
        <end position="558"/>
    </location>
</feature>
<organism evidence="3 4">
    <name type="scientific">Nonomuraea thailandensis</name>
    <dbReference type="NCBI Taxonomy" id="1188745"/>
    <lineage>
        <taxon>Bacteria</taxon>
        <taxon>Bacillati</taxon>
        <taxon>Actinomycetota</taxon>
        <taxon>Actinomycetes</taxon>
        <taxon>Streptosporangiales</taxon>
        <taxon>Streptosporangiaceae</taxon>
        <taxon>Nonomuraea</taxon>
    </lineage>
</organism>
<dbReference type="InterPro" id="IPR027417">
    <property type="entry name" value="P-loop_NTPase"/>
</dbReference>
<name>A0A9X2GPE1_9ACTN</name>
<evidence type="ECO:0000259" key="1">
    <source>
        <dbReference type="Pfam" id="PF03354"/>
    </source>
</evidence>
<evidence type="ECO:0000313" key="4">
    <source>
        <dbReference type="Proteomes" id="UP001139648"/>
    </source>
</evidence>
<dbReference type="GO" id="GO:0004519">
    <property type="term" value="F:endonuclease activity"/>
    <property type="evidence" value="ECO:0007669"/>
    <property type="project" value="InterPro"/>
</dbReference>
<reference evidence="3" key="1">
    <citation type="submission" date="2022-06" db="EMBL/GenBank/DDBJ databases">
        <title>Sequencing the genomes of 1000 actinobacteria strains.</title>
        <authorList>
            <person name="Klenk H.-P."/>
        </authorList>
    </citation>
    <scope>NUCLEOTIDE SEQUENCE</scope>
    <source>
        <strain evidence="3">DSM 46694</strain>
    </source>
</reference>
<dbReference type="PANTHER" id="PTHR41287">
    <property type="match status" value="1"/>
</dbReference>
<dbReference type="Pfam" id="PF20441">
    <property type="entry name" value="TerL_nuclease"/>
    <property type="match status" value="1"/>
</dbReference>
<dbReference type="PANTHER" id="PTHR41287:SF1">
    <property type="entry name" value="PROTEIN YMFN"/>
    <property type="match status" value="1"/>
</dbReference>
<protein>
    <submittedName>
        <fullName evidence="3">Phage terminase large subunit-like protein</fullName>
    </submittedName>
</protein>
<dbReference type="AlphaFoldDB" id="A0A9X2GPE1"/>
<feature type="domain" description="Terminase large subunit-like ATPase" evidence="1">
    <location>
        <begin position="84"/>
        <end position="261"/>
    </location>
</feature>
<dbReference type="RefSeq" id="WP_253754364.1">
    <property type="nucleotide sequence ID" value="NZ_BAABKA010000023.1"/>
</dbReference>
<dbReference type="InterPro" id="IPR046462">
    <property type="entry name" value="TerL_nuclease"/>
</dbReference>
<dbReference type="Pfam" id="PF03354">
    <property type="entry name" value="TerL_ATPase"/>
    <property type="match status" value="1"/>
</dbReference>
<accession>A0A9X2GPE1</accession>
<dbReference type="InterPro" id="IPR046461">
    <property type="entry name" value="TerL_ATPase"/>
</dbReference>